<accession>A0ABT8SBM8</accession>
<organism evidence="3 4">
    <name type="scientific">Variovorax ginsengisoli</name>
    <dbReference type="NCBI Taxonomy" id="363844"/>
    <lineage>
        <taxon>Bacteria</taxon>
        <taxon>Pseudomonadati</taxon>
        <taxon>Pseudomonadota</taxon>
        <taxon>Betaproteobacteria</taxon>
        <taxon>Burkholderiales</taxon>
        <taxon>Comamonadaceae</taxon>
        <taxon>Variovorax</taxon>
    </lineage>
</organism>
<evidence type="ECO:0000313" key="4">
    <source>
        <dbReference type="Proteomes" id="UP001169027"/>
    </source>
</evidence>
<feature type="region of interest" description="Disordered" evidence="1">
    <location>
        <begin position="1"/>
        <end position="26"/>
    </location>
</feature>
<sequence length="339" mass="38011">MSSEQHSTLASASLTSGARPTDPALHPIETGGYRIATPAIQAFSDLVNRCLRYHITGALTYGPSRIGKTRAIEYLRLLLAQTQPKITTYHAQAEHKPRHAEGPFLSNLLEAVGFPDPATGTNSAKRMRLINKIKEACARNGSGTVVLFCDEAQRYDENEYEWLRDVHDHLDRLQIRLFTFLVGQQELLAVKTAMQHARKTQIVSRLMVEELAFFGIRNVRDVATCLNGYDQTCFPRASEWSFTRFYLPQAVEGGYRLVNDAGLLWSAFEQLHNRHGLPGPLEIPMESFTRAVEILLKDSERRDGEGYRPDAASWSVAVRNCGYIQSRQALSAELMTSAV</sequence>
<evidence type="ECO:0000256" key="1">
    <source>
        <dbReference type="SAM" id="MobiDB-lite"/>
    </source>
</evidence>
<gene>
    <name evidence="3" type="ORF">Q2T77_28950</name>
</gene>
<feature type="domain" description="ORC1/DEAH AAA+ ATPase" evidence="2">
    <location>
        <begin position="61"/>
        <end position="188"/>
    </location>
</feature>
<evidence type="ECO:0000259" key="2">
    <source>
        <dbReference type="Pfam" id="PF13401"/>
    </source>
</evidence>
<name>A0ABT8SBM8_9BURK</name>
<dbReference type="Proteomes" id="UP001169027">
    <property type="component" value="Unassembled WGS sequence"/>
</dbReference>
<proteinExistence type="predicted"/>
<dbReference type="EMBL" id="JAUKVY010000027">
    <property type="protein sequence ID" value="MDO1536322.1"/>
    <property type="molecule type" value="Genomic_DNA"/>
</dbReference>
<dbReference type="Gene3D" id="3.40.50.300">
    <property type="entry name" value="P-loop containing nucleotide triphosphate hydrolases"/>
    <property type="match status" value="1"/>
</dbReference>
<evidence type="ECO:0000313" key="3">
    <source>
        <dbReference type="EMBL" id="MDO1536322.1"/>
    </source>
</evidence>
<dbReference type="InterPro" id="IPR049945">
    <property type="entry name" value="AAA_22"/>
</dbReference>
<dbReference type="SUPFAM" id="SSF52540">
    <property type="entry name" value="P-loop containing nucleoside triphosphate hydrolases"/>
    <property type="match status" value="1"/>
</dbReference>
<protein>
    <submittedName>
        <fullName evidence="3">ATP-binding protein</fullName>
    </submittedName>
</protein>
<dbReference type="GO" id="GO:0005524">
    <property type="term" value="F:ATP binding"/>
    <property type="evidence" value="ECO:0007669"/>
    <property type="project" value="UniProtKB-KW"/>
</dbReference>
<keyword evidence="3" id="KW-0547">Nucleotide-binding</keyword>
<comment type="caution">
    <text evidence="3">The sequence shown here is derived from an EMBL/GenBank/DDBJ whole genome shotgun (WGS) entry which is preliminary data.</text>
</comment>
<reference evidence="3" key="1">
    <citation type="submission" date="2023-06" db="EMBL/GenBank/DDBJ databases">
        <authorList>
            <person name="Jiang Y."/>
            <person name="Liu Q."/>
        </authorList>
    </citation>
    <scope>NUCLEOTIDE SEQUENCE</scope>
    <source>
        <strain evidence="3">CGMCC 1.12090</strain>
    </source>
</reference>
<dbReference type="Pfam" id="PF13401">
    <property type="entry name" value="AAA_22"/>
    <property type="match status" value="1"/>
</dbReference>
<keyword evidence="3" id="KW-0067">ATP-binding</keyword>
<feature type="compositionally biased region" description="Low complexity" evidence="1">
    <location>
        <begin position="7"/>
        <end position="16"/>
    </location>
</feature>
<dbReference type="InterPro" id="IPR027417">
    <property type="entry name" value="P-loop_NTPase"/>
</dbReference>
<dbReference type="RefSeq" id="WP_301814330.1">
    <property type="nucleotide sequence ID" value="NZ_JAUJZH010000027.1"/>
</dbReference>
<keyword evidence="4" id="KW-1185">Reference proteome</keyword>